<sequence>MTMNDFATWAQEEMDKCNVHNEIETSKMIVEIMKKFFAIGREEESN</sequence>
<gene>
    <name evidence="1" type="ORF">SAMN02745123_01209</name>
</gene>
<accession>A0A1M6QU18</accession>
<dbReference type="EMBL" id="FRAR01000009">
    <property type="protein sequence ID" value="SHK23819.1"/>
    <property type="molecule type" value="Genomic_DNA"/>
</dbReference>
<evidence type="ECO:0000313" key="1">
    <source>
        <dbReference type="EMBL" id="SHK23819.1"/>
    </source>
</evidence>
<organism evidence="1 2">
    <name type="scientific">Desulforamulus aeronauticus DSM 10349</name>
    <dbReference type="NCBI Taxonomy" id="1121421"/>
    <lineage>
        <taxon>Bacteria</taxon>
        <taxon>Bacillati</taxon>
        <taxon>Bacillota</taxon>
        <taxon>Clostridia</taxon>
        <taxon>Eubacteriales</taxon>
        <taxon>Peptococcaceae</taxon>
        <taxon>Desulforamulus</taxon>
    </lineage>
</organism>
<evidence type="ECO:0000313" key="2">
    <source>
        <dbReference type="Proteomes" id="UP000183997"/>
    </source>
</evidence>
<dbReference type="AlphaFoldDB" id="A0A1M6QU18"/>
<reference evidence="2" key="1">
    <citation type="submission" date="2016-11" db="EMBL/GenBank/DDBJ databases">
        <authorList>
            <person name="Varghese N."/>
            <person name="Submissions S."/>
        </authorList>
    </citation>
    <scope>NUCLEOTIDE SEQUENCE [LARGE SCALE GENOMIC DNA]</scope>
    <source>
        <strain evidence="2">DSM 10349</strain>
    </source>
</reference>
<name>A0A1M6QU18_9FIRM</name>
<protein>
    <submittedName>
        <fullName evidence="1">Uncharacterized protein</fullName>
    </submittedName>
</protein>
<keyword evidence="2" id="KW-1185">Reference proteome</keyword>
<dbReference type="Proteomes" id="UP000183997">
    <property type="component" value="Unassembled WGS sequence"/>
</dbReference>
<dbReference type="RefSeq" id="WP_175548975.1">
    <property type="nucleotide sequence ID" value="NZ_FRAR01000009.1"/>
</dbReference>
<proteinExistence type="predicted"/>